<proteinExistence type="predicted"/>
<accession>A0A2V5L9J5</accession>
<organism evidence="1 2">
    <name type="scientific">Arthrobacter livingstonensis</name>
    <dbReference type="NCBI Taxonomy" id="670078"/>
    <lineage>
        <taxon>Bacteria</taxon>
        <taxon>Bacillati</taxon>
        <taxon>Actinomycetota</taxon>
        <taxon>Actinomycetes</taxon>
        <taxon>Micrococcales</taxon>
        <taxon>Micrococcaceae</taxon>
        <taxon>Arthrobacter</taxon>
    </lineage>
</organism>
<protein>
    <submittedName>
        <fullName evidence="1">Uncharacterized protein</fullName>
    </submittedName>
</protein>
<comment type="caution">
    <text evidence="1">The sequence shown here is derived from an EMBL/GenBank/DDBJ whole genome shotgun (WGS) entry which is preliminary data.</text>
</comment>
<dbReference type="AlphaFoldDB" id="A0A2V5L9J5"/>
<sequence length="97" mass="9758">MQGTVVGTFGAADAGGSFDARNDGLTVAVNCQGVGSVTVIIVGKSAYSLPCAEDQPTSYENRDYTAHGTGQVQVTTAGQVVWALTIARLPLAGAPTG</sequence>
<dbReference type="EMBL" id="QJVD01000011">
    <property type="protein sequence ID" value="PYI67104.1"/>
    <property type="molecule type" value="Genomic_DNA"/>
</dbReference>
<evidence type="ECO:0000313" key="1">
    <source>
        <dbReference type="EMBL" id="PYI67104.1"/>
    </source>
</evidence>
<reference evidence="1 2" key="1">
    <citation type="submission" date="2018-05" db="EMBL/GenBank/DDBJ databases">
        <title>Genetic diversity of glacier-inhabiting Cryobacterium bacteria in China and description of Cryobacterium mengkeensis sp. nov. and Arthrobacter glacialis sp. nov.</title>
        <authorList>
            <person name="Liu Q."/>
            <person name="Xin Y.-H."/>
        </authorList>
    </citation>
    <scope>NUCLEOTIDE SEQUENCE [LARGE SCALE GENOMIC DNA]</scope>
    <source>
        <strain evidence="1 2">LI2</strain>
    </source>
</reference>
<keyword evidence="2" id="KW-1185">Reference proteome</keyword>
<dbReference type="Proteomes" id="UP000247832">
    <property type="component" value="Unassembled WGS sequence"/>
</dbReference>
<name>A0A2V5L9J5_9MICC</name>
<gene>
    <name evidence="1" type="ORF">CVV68_11915</name>
</gene>
<evidence type="ECO:0000313" key="2">
    <source>
        <dbReference type="Proteomes" id="UP000247832"/>
    </source>
</evidence>